<proteinExistence type="inferred from homology"/>
<keyword evidence="8" id="KW-0508">mRNA splicing</keyword>
<gene>
    <name evidence="15" type="primary">znf326</name>
</gene>
<evidence type="ECO:0000313" key="15">
    <source>
        <dbReference type="Ensembl" id="ENSENLP00000018319.1"/>
    </source>
</evidence>
<comment type="subcellular location">
    <subcellularLocation>
        <location evidence="1">Nucleus</location>
    </subcellularLocation>
</comment>
<feature type="compositionally biased region" description="Basic and acidic residues" evidence="13">
    <location>
        <begin position="21"/>
        <end position="30"/>
    </location>
</feature>
<dbReference type="Ensembl" id="ENSENLT00000019012.1">
    <property type="protein sequence ID" value="ENSENLP00000018319.1"/>
    <property type="gene ID" value="ENSENLG00000008427.1"/>
</dbReference>
<evidence type="ECO:0000256" key="4">
    <source>
        <dbReference type="ARBA" id="ARBA00022737"/>
    </source>
</evidence>
<evidence type="ECO:0000256" key="10">
    <source>
        <dbReference type="ARBA" id="ARBA00040207"/>
    </source>
</evidence>
<feature type="region of interest" description="Disordered" evidence="13">
    <location>
        <begin position="209"/>
        <end position="238"/>
    </location>
</feature>
<keyword evidence="9" id="KW-0539">Nucleus</keyword>
<sequence length="430" mass="48303">MNRQANAPFSSSAYQQLPGRVPKDFMEAMKRIPVRAPDPSTPRTPDMAAAHRAAQPSAGKWKSSFKPVGEEDDESTTTSEKAELYDPYDPGSSDSEMEVAQSKDFNQSTSDQDNKTGSWHLSPGRGCCVKRRWDSACSVPVSQPFDRCDRSSETRPSENRGLSSRSRLSEVYNPGPGPLDRPGYTSTSRPLEHRACSPEMIVHSASAQQFPASYGGQKSNGDERKTATENKRETATTVRLSPPKLQMDYQHRLGLMDADLEKVIPATEVTRKRSKTTIMDQTPITCDLCEVELSNGQELEEHLDSRSHWATLEHIQQNNNYDDLAIAFLQEVMLYKSRQCSRAIEDSALQALQENDFMTKVDMFHCAACKVLVSTSASAVQTHITSQEHLYNTKDFEVQQRRTCLDKAETIMKELKPHFEFFTKGDNPFE</sequence>
<evidence type="ECO:0000256" key="3">
    <source>
        <dbReference type="ARBA" id="ARBA00022723"/>
    </source>
</evidence>
<keyword evidence="7" id="KW-0238">DNA-binding</keyword>
<dbReference type="Pfam" id="PF04988">
    <property type="entry name" value="AKAP95"/>
    <property type="match status" value="1"/>
</dbReference>
<feature type="compositionally biased region" description="Basic and acidic residues" evidence="13">
    <location>
        <begin position="146"/>
        <end position="158"/>
    </location>
</feature>
<keyword evidence="5 12" id="KW-0863">Zinc-finger</keyword>
<dbReference type="InterPro" id="IPR034736">
    <property type="entry name" value="ZF_C2H2_AKAP95"/>
</dbReference>
<protein>
    <recommendedName>
        <fullName evidence="10">DBIRD complex subunit ZNF326</fullName>
    </recommendedName>
    <alternativeName>
        <fullName evidence="11">Zinc finger protein 326</fullName>
    </alternativeName>
</protein>
<feature type="region of interest" description="Disordered" evidence="13">
    <location>
        <begin position="140"/>
        <end position="191"/>
    </location>
</feature>
<dbReference type="PROSITE" id="PS51799">
    <property type="entry name" value="ZF_C2H2_AKAP95"/>
    <property type="match status" value="1"/>
</dbReference>
<evidence type="ECO:0000259" key="14">
    <source>
        <dbReference type="PROSITE" id="PS51799"/>
    </source>
</evidence>
<dbReference type="GO" id="GO:0032784">
    <property type="term" value="P:regulation of DNA-templated transcription elongation"/>
    <property type="evidence" value="ECO:0007669"/>
    <property type="project" value="TreeGrafter"/>
</dbReference>
<evidence type="ECO:0000256" key="6">
    <source>
        <dbReference type="ARBA" id="ARBA00022833"/>
    </source>
</evidence>
<dbReference type="GeneID" id="115057918"/>
<dbReference type="OMA" id="VEMLHCA"/>
<dbReference type="SMART" id="SM00451">
    <property type="entry name" value="ZnF_U1"/>
    <property type="match status" value="2"/>
</dbReference>
<dbReference type="GO" id="GO:0044609">
    <property type="term" value="C:DBIRD complex"/>
    <property type="evidence" value="ECO:0007669"/>
    <property type="project" value="TreeGrafter"/>
</dbReference>
<feature type="compositionally biased region" description="Polar residues" evidence="13">
    <location>
        <begin position="103"/>
        <end position="119"/>
    </location>
</feature>
<evidence type="ECO:0000256" key="9">
    <source>
        <dbReference type="ARBA" id="ARBA00023242"/>
    </source>
</evidence>
<dbReference type="PANTHER" id="PTHR12190">
    <property type="entry name" value="A-KINASE ANCHOR PROTEIN AKAP 8"/>
    <property type="match status" value="1"/>
</dbReference>
<dbReference type="GO" id="GO:0005634">
    <property type="term" value="C:nucleus"/>
    <property type="evidence" value="ECO:0007669"/>
    <property type="project" value="UniProtKB-SubCell"/>
</dbReference>
<keyword evidence="3" id="KW-0479">Metal-binding</keyword>
<evidence type="ECO:0000256" key="8">
    <source>
        <dbReference type="ARBA" id="ARBA00023187"/>
    </source>
</evidence>
<evidence type="ECO:0000256" key="12">
    <source>
        <dbReference type="PROSITE-ProRule" id="PRU01140"/>
    </source>
</evidence>
<dbReference type="GO" id="GO:0008270">
    <property type="term" value="F:zinc ion binding"/>
    <property type="evidence" value="ECO:0007669"/>
    <property type="project" value="UniProtKB-KW"/>
</dbReference>
<keyword evidence="2" id="KW-0507">mRNA processing</keyword>
<dbReference type="AlphaFoldDB" id="A0A665UGJ3"/>
<dbReference type="GO" id="GO:0003677">
    <property type="term" value="F:DNA binding"/>
    <property type="evidence" value="ECO:0007669"/>
    <property type="project" value="UniProtKB-KW"/>
</dbReference>
<evidence type="ECO:0000256" key="13">
    <source>
        <dbReference type="SAM" id="MobiDB-lite"/>
    </source>
</evidence>
<dbReference type="PANTHER" id="PTHR12190:SF1">
    <property type="entry name" value="DBIRD COMPLEX SUBUNIT ZNF326"/>
    <property type="match status" value="1"/>
</dbReference>
<dbReference type="InterPro" id="IPR003604">
    <property type="entry name" value="Matrin/U1-like-C_Znf_C2H2"/>
</dbReference>
<name>A0A665UGJ3_ECHNA</name>
<evidence type="ECO:0000256" key="5">
    <source>
        <dbReference type="ARBA" id="ARBA00022771"/>
    </source>
</evidence>
<dbReference type="Proteomes" id="UP000472264">
    <property type="component" value="Chromosome 17"/>
</dbReference>
<feature type="compositionally biased region" description="Polar residues" evidence="13">
    <location>
        <begin position="1"/>
        <end position="15"/>
    </location>
</feature>
<dbReference type="GO" id="GO:0006397">
    <property type="term" value="P:mRNA processing"/>
    <property type="evidence" value="ECO:0007669"/>
    <property type="project" value="UniProtKB-KW"/>
</dbReference>
<feature type="compositionally biased region" description="Polar residues" evidence="13">
    <location>
        <begin position="209"/>
        <end position="219"/>
    </location>
</feature>
<dbReference type="RefSeq" id="XP_029381032.1">
    <property type="nucleotide sequence ID" value="XM_029525172.1"/>
</dbReference>
<keyword evidence="4" id="KW-0677">Repeat</keyword>
<keyword evidence="16" id="KW-1185">Reference proteome</keyword>
<evidence type="ECO:0000256" key="1">
    <source>
        <dbReference type="ARBA" id="ARBA00004123"/>
    </source>
</evidence>
<reference evidence="15" key="2">
    <citation type="submission" date="2025-08" db="UniProtKB">
        <authorList>
            <consortium name="Ensembl"/>
        </authorList>
    </citation>
    <scope>IDENTIFICATION</scope>
</reference>
<keyword evidence="6" id="KW-0862">Zinc</keyword>
<organism evidence="15 16">
    <name type="scientific">Echeneis naucrates</name>
    <name type="common">Live sharksucker</name>
    <dbReference type="NCBI Taxonomy" id="173247"/>
    <lineage>
        <taxon>Eukaryota</taxon>
        <taxon>Metazoa</taxon>
        <taxon>Chordata</taxon>
        <taxon>Craniata</taxon>
        <taxon>Vertebrata</taxon>
        <taxon>Euteleostomi</taxon>
        <taxon>Actinopterygii</taxon>
        <taxon>Neopterygii</taxon>
        <taxon>Teleostei</taxon>
        <taxon>Neoteleostei</taxon>
        <taxon>Acanthomorphata</taxon>
        <taxon>Carangaria</taxon>
        <taxon>Carangiformes</taxon>
        <taxon>Echeneidae</taxon>
        <taxon>Echeneis</taxon>
    </lineage>
</organism>
<accession>A0A665UGJ3</accession>
<evidence type="ECO:0000256" key="7">
    <source>
        <dbReference type="ARBA" id="ARBA00023125"/>
    </source>
</evidence>
<evidence type="ECO:0000256" key="11">
    <source>
        <dbReference type="ARBA" id="ARBA00043254"/>
    </source>
</evidence>
<dbReference type="GO" id="GO:0008380">
    <property type="term" value="P:RNA splicing"/>
    <property type="evidence" value="ECO:0007669"/>
    <property type="project" value="UniProtKB-KW"/>
</dbReference>
<feature type="region of interest" description="Disordered" evidence="13">
    <location>
        <begin position="1"/>
        <end position="121"/>
    </location>
</feature>
<dbReference type="InterPro" id="IPR007071">
    <property type="entry name" value="AKAP95"/>
</dbReference>
<comment type="similarity">
    <text evidence="12">Belongs to the AKAP95 family.</text>
</comment>
<evidence type="ECO:0000256" key="2">
    <source>
        <dbReference type="ARBA" id="ARBA00022664"/>
    </source>
</evidence>
<dbReference type="InParanoid" id="A0A665UGJ3"/>
<feature type="compositionally biased region" description="Basic and acidic residues" evidence="13">
    <location>
        <begin position="220"/>
        <end position="234"/>
    </location>
</feature>
<feature type="domain" description="C2H2 AKAP95-type" evidence="14">
    <location>
        <begin position="366"/>
        <end position="389"/>
    </location>
</feature>
<reference evidence="15" key="1">
    <citation type="submission" date="2021-04" db="EMBL/GenBank/DDBJ databases">
        <authorList>
            <consortium name="Wellcome Sanger Institute Data Sharing"/>
        </authorList>
    </citation>
    <scope>NUCLEOTIDE SEQUENCE [LARGE SCALE GENOMIC DNA]</scope>
</reference>
<reference evidence="15" key="3">
    <citation type="submission" date="2025-09" db="UniProtKB">
        <authorList>
            <consortium name="Ensembl"/>
        </authorList>
    </citation>
    <scope>IDENTIFICATION</scope>
</reference>
<evidence type="ECO:0000313" key="16">
    <source>
        <dbReference type="Proteomes" id="UP000472264"/>
    </source>
</evidence>